<dbReference type="STRING" id="662367.SAMN05216167_12460"/>
<evidence type="ECO:0000313" key="2">
    <source>
        <dbReference type="EMBL" id="SFF00186.1"/>
    </source>
</evidence>
<proteinExistence type="predicted"/>
<dbReference type="Proteomes" id="UP000198598">
    <property type="component" value="Unassembled WGS sequence"/>
</dbReference>
<organism evidence="2 3">
    <name type="scientific">Spirosoma endophyticum</name>
    <dbReference type="NCBI Taxonomy" id="662367"/>
    <lineage>
        <taxon>Bacteria</taxon>
        <taxon>Pseudomonadati</taxon>
        <taxon>Bacteroidota</taxon>
        <taxon>Cytophagia</taxon>
        <taxon>Cytophagales</taxon>
        <taxon>Cytophagaceae</taxon>
        <taxon>Spirosoma</taxon>
    </lineage>
</organism>
<evidence type="ECO:0000259" key="1">
    <source>
        <dbReference type="Pfam" id="PF17293"/>
    </source>
</evidence>
<dbReference type="Pfam" id="PF17293">
    <property type="entry name" value="Arm-DNA-bind_5"/>
    <property type="match status" value="1"/>
</dbReference>
<dbReference type="OrthoDB" id="9806835at2"/>
<gene>
    <name evidence="2" type="ORF">SAMN05216167_12460</name>
</gene>
<evidence type="ECO:0000313" key="3">
    <source>
        <dbReference type="Proteomes" id="UP000198598"/>
    </source>
</evidence>
<feature type="domain" description="Arm DNA-binding" evidence="1">
    <location>
        <begin position="4"/>
        <end position="73"/>
    </location>
</feature>
<dbReference type="EMBL" id="FOLQ01000024">
    <property type="protein sequence ID" value="SFF00186.1"/>
    <property type="molecule type" value="Genomic_DNA"/>
</dbReference>
<name>A0A1I2F6E9_9BACT</name>
<sequence>MIKVMLRTKPISKGRKTLYLDFYPAIAHPNTGKQTRHEFLRLYLFSRPKTPADKEQKAETLALAETIRARRQIEVQAGSYGFLSKKNLDTCFVKYCERLAEERVGINKTGWESMLIYLNDFSDGSLKQTDLTETKCRDFRNFLLTSSKRSDISY</sequence>
<keyword evidence="3" id="KW-1185">Reference proteome</keyword>
<dbReference type="InterPro" id="IPR035386">
    <property type="entry name" value="Arm-DNA-bind_5"/>
</dbReference>
<reference evidence="2 3" key="1">
    <citation type="submission" date="2016-10" db="EMBL/GenBank/DDBJ databases">
        <authorList>
            <person name="de Groot N.N."/>
        </authorList>
    </citation>
    <scope>NUCLEOTIDE SEQUENCE [LARGE SCALE GENOMIC DNA]</scope>
    <source>
        <strain evidence="2 3">DSM 26130</strain>
    </source>
</reference>
<dbReference type="AlphaFoldDB" id="A0A1I2F6E9"/>
<accession>A0A1I2F6E9</accession>
<protein>
    <submittedName>
        <fullName evidence="2">Phage integrase SAM-like domain-containing protein</fullName>
    </submittedName>
</protein>